<sequence length="64" mass="7218">MEIIIKEKAVFCNIGSTWLNLAHAQSIVQNGDRVSILWADGRIQGFTPAESKKIIQTLQEYSKK</sequence>
<comment type="caution">
    <text evidence="1">The sequence shown here is derived from an EMBL/GenBank/DDBJ whole genome shotgun (WGS) entry which is preliminary data.</text>
</comment>
<evidence type="ECO:0000313" key="2">
    <source>
        <dbReference type="Proteomes" id="UP001576780"/>
    </source>
</evidence>
<protein>
    <submittedName>
        <fullName evidence="1">Uncharacterized protein</fullName>
    </submittedName>
</protein>
<dbReference type="RefSeq" id="WP_413275931.1">
    <property type="nucleotide sequence ID" value="NZ_JBHFNT010000035.1"/>
</dbReference>
<evidence type="ECO:0000313" key="1">
    <source>
        <dbReference type="EMBL" id="MFB2833474.1"/>
    </source>
</evidence>
<name>A0ABV4WEG3_9CYAN</name>
<dbReference type="Proteomes" id="UP001576780">
    <property type="component" value="Unassembled WGS sequence"/>
</dbReference>
<gene>
    <name evidence="1" type="ORF">ACE1CA_02975</name>
</gene>
<proteinExistence type="predicted"/>
<keyword evidence="2" id="KW-1185">Reference proteome</keyword>
<reference evidence="1 2" key="1">
    <citation type="submission" date="2024-09" db="EMBL/GenBank/DDBJ databases">
        <title>Floridaenema gen nov. (Aerosakkonemataceae, Aerosakkonematales ord. nov., Cyanobacteria) from benthic tropical and subtropical fresh waters, with the description of four new species.</title>
        <authorList>
            <person name="Moretto J.A."/>
            <person name="Berthold D.E."/>
            <person name="Lefler F.W."/>
            <person name="Huang I.-S."/>
            <person name="Laughinghouse H. IV."/>
        </authorList>
    </citation>
    <scope>NUCLEOTIDE SEQUENCE [LARGE SCALE GENOMIC DNA]</scope>
    <source>
        <strain evidence="1 2">BLCC-F167</strain>
    </source>
</reference>
<dbReference type="EMBL" id="JBHFNT010000035">
    <property type="protein sequence ID" value="MFB2833474.1"/>
    <property type="molecule type" value="Genomic_DNA"/>
</dbReference>
<organism evidence="1 2">
    <name type="scientific">Floridaenema evergladense BLCC-F167</name>
    <dbReference type="NCBI Taxonomy" id="3153639"/>
    <lineage>
        <taxon>Bacteria</taxon>
        <taxon>Bacillati</taxon>
        <taxon>Cyanobacteriota</taxon>
        <taxon>Cyanophyceae</taxon>
        <taxon>Oscillatoriophycideae</taxon>
        <taxon>Aerosakkonematales</taxon>
        <taxon>Aerosakkonemataceae</taxon>
        <taxon>Floridanema</taxon>
        <taxon>Floridanema evergladense</taxon>
    </lineage>
</organism>
<accession>A0ABV4WEG3</accession>